<dbReference type="PANTHER" id="PTHR33677:SF3">
    <property type="entry name" value="COPPER-SENSING TRANSCRIPTIONAL REPRESSOR RICR"/>
    <property type="match status" value="1"/>
</dbReference>
<dbReference type="Proteomes" id="UP000606991">
    <property type="component" value="Unassembled WGS sequence"/>
</dbReference>
<organism evidence="1 2">
    <name type="scientific">Candidatus Aeolococcus gillhamiae</name>
    <dbReference type="NCBI Taxonomy" id="3127015"/>
    <lineage>
        <taxon>Bacteria</taxon>
        <taxon>Bacillati</taxon>
        <taxon>Candidatus Dormiibacterota</taxon>
        <taxon>Candidatus Dormibacteria</taxon>
        <taxon>Candidatus Aeolococcales</taxon>
        <taxon>Candidatus Aeolococcaceae</taxon>
        <taxon>Candidatus Aeolococcus</taxon>
    </lineage>
</organism>
<gene>
    <name evidence="1" type="ORF">JF886_10960</name>
</gene>
<dbReference type="PANTHER" id="PTHR33677">
    <property type="entry name" value="TRANSCRIPTIONAL REPRESSOR FRMR-RELATED"/>
    <property type="match status" value="1"/>
</dbReference>
<reference evidence="1 2" key="1">
    <citation type="submission" date="2020-10" db="EMBL/GenBank/DDBJ databases">
        <title>Ca. Dormibacterota MAGs.</title>
        <authorList>
            <person name="Montgomery K."/>
        </authorList>
    </citation>
    <scope>NUCLEOTIDE SEQUENCE [LARGE SCALE GENOMIC DNA]</scope>
    <source>
        <strain evidence="1">SC8812_S17_18</strain>
    </source>
</reference>
<name>A0A934JTD8_9BACT</name>
<dbReference type="AlphaFoldDB" id="A0A934JTD8"/>
<dbReference type="GO" id="GO:0046872">
    <property type="term" value="F:metal ion binding"/>
    <property type="evidence" value="ECO:0007669"/>
    <property type="project" value="InterPro"/>
</dbReference>
<dbReference type="CDD" id="cd10148">
    <property type="entry name" value="CsoR-like_DUF156"/>
    <property type="match status" value="1"/>
</dbReference>
<dbReference type="Gene3D" id="1.20.58.1000">
    <property type="entry name" value="Metal-sensitive repressor, helix protomer"/>
    <property type="match status" value="1"/>
</dbReference>
<proteinExistence type="predicted"/>
<dbReference type="EMBL" id="JAEKNS010000113">
    <property type="protein sequence ID" value="MBJ7595361.1"/>
    <property type="molecule type" value="Genomic_DNA"/>
</dbReference>
<dbReference type="GO" id="GO:0003677">
    <property type="term" value="F:DNA binding"/>
    <property type="evidence" value="ECO:0007669"/>
    <property type="project" value="InterPro"/>
</dbReference>
<comment type="caution">
    <text evidence="1">The sequence shown here is derived from an EMBL/GenBank/DDBJ whole genome shotgun (WGS) entry which is preliminary data.</text>
</comment>
<evidence type="ECO:0000313" key="1">
    <source>
        <dbReference type="EMBL" id="MBJ7595361.1"/>
    </source>
</evidence>
<protein>
    <submittedName>
        <fullName evidence="1">Metal-sensitive transcriptional regulator</fullName>
    </submittedName>
</protein>
<dbReference type="InterPro" id="IPR003735">
    <property type="entry name" value="Metal_Tscrpt_repr"/>
</dbReference>
<dbReference type="GO" id="GO:0045892">
    <property type="term" value="P:negative regulation of DNA-templated transcription"/>
    <property type="evidence" value="ECO:0007669"/>
    <property type="project" value="UniProtKB-ARBA"/>
</dbReference>
<accession>A0A934JTD8</accession>
<sequence length="102" mass="11006">MPRKPVAAPAIVPGYINSKPRIQARLSRLEGQVRGINRMVEEERYCIDILTQVNAVKAALDKVAIALLDDHVQHCVTDAVRAGDGDAKVSELSAAIGRFLSG</sequence>
<evidence type="ECO:0000313" key="2">
    <source>
        <dbReference type="Proteomes" id="UP000606991"/>
    </source>
</evidence>
<dbReference type="Pfam" id="PF02583">
    <property type="entry name" value="Trns_repr_metal"/>
    <property type="match status" value="1"/>
</dbReference>
<dbReference type="RefSeq" id="WP_337312397.1">
    <property type="nucleotide sequence ID" value="NZ_JAEKNS010000113.1"/>
</dbReference>
<dbReference type="InterPro" id="IPR038390">
    <property type="entry name" value="Metal_Tscrpt_repr_sf"/>
</dbReference>